<dbReference type="EMBL" id="RHIB01000003">
    <property type="protein sequence ID" value="RNA66625.1"/>
    <property type="molecule type" value="Genomic_DNA"/>
</dbReference>
<name>A0A3M7TM68_9BACI</name>
<evidence type="ECO:0000313" key="2">
    <source>
        <dbReference type="Proteomes" id="UP000278746"/>
    </source>
</evidence>
<dbReference type="RefSeq" id="WP_122900255.1">
    <property type="nucleotide sequence ID" value="NZ_RHIB01000003.1"/>
</dbReference>
<gene>
    <name evidence="1" type="ORF">EBO34_15510</name>
</gene>
<comment type="caution">
    <text evidence="1">The sequence shown here is derived from an EMBL/GenBank/DDBJ whole genome shotgun (WGS) entry which is preliminary data.</text>
</comment>
<sequence length="134" mass="15548">MGYGGTVACTDVDCVYRKKYFLGHGMTPVYPLSSLIMELHPTARPSVMEAVKDRHVCHYEHNHSLFHCTNCDHVFKKVTVKIEFYDGGSFETHRRCSRCKKDRTKEIDVGELENRICPKCKESLLKMDSFILWD</sequence>
<reference evidence="1 2" key="1">
    <citation type="submission" date="2018-10" db="EMBL/GenBank/DDBJ databases">
        <title>Bacillus Keqinensis sp. nov., a moderately halophilic bacterium isolated from a saline-alkaline lake.</title>
        <authorList>
            <person name="Wang H."/>
        </authorList>
    </citation>
    <scope>NUCLEOTIDE SEQUENCE [LARGE SCALE GENOMIC DNA]</scope>
    <source>
        <strain evidence="1 2">KQ-3</strain>
    </source>
</reference>
<dbReference type="OrthoDB" id="2005617at2"/>
<protein>
    <submittedName>
        <fullName evidence="1">Uncharacterized protein</fullName>
    </submittedName>
</protein>
<dbReference type="AlphaFoldDB" id="A0A3M7TM68"/>
<keyword evidence="2" id="KW-1185">Reference proteome</keyword>
<evidence type="ECO:0000313" key="1">
    <source>
        <dbReference type="EMBL" id="RNA66625.1"/>
    </source>
</evidence>
<accession>A0A3M7TM68</accession>
<organism evidence="1 2">
    <name type="scientific">Alteribacter keqinensis</name>
    <dbReference type="NCBI Taxonomy" id="2483800"/>
    <lineage>
        <taxon>Bacteria</taxon>
        <taxon>Bacillati</taxon>
        <taxon>Bacillota</taxon>
        <taxon>Bacilli</taxon>
        <taxon>Bacillales</taxon>
        <taxon>Bacillaceae</taxon>
        <taxon>Alteribacter</taxon>
    </lineage>
</organism>
<dbReference type="Proteomes" id="UP000278746">
    <property type="component" value="Unassembled WGS sequence"/>
</dbReference>
<proteinExistence type="predicted"/>